<dbReference type="HAMAP" id="MF_00252">
    <property type="entry name" value="Lys_tRNA_synth_class2"/>
    <property type="match status" value="1"/>
</dbReference>
<dbReference type="PRINTS" id="PR00982">
    <property type="entry name" value="TRNASYNTHLYS"/>
</dbReference>
<dbReference type="Pfam" id="PF01588">
    <property type="entry name" value="tRNA_bind"/>
    <property type="match status" value="1"/>
</dbReference>
<keyword evidence="2 10" id="KW-0820">tRNA-binding</keyword>
<dbReference type="NCBIfam" id="TIGR00499">
    <property type="entry name" value="lysS_bact"/>
    <property type="match status" value="1"/>
</dbReference>
<dbReference type="GO" id="GO:0005829">
    <property type="term" value="C:cytosol"/>
    <property type="evidence" value="ECO:0007669"/>
    <property type="project" value="TreeGrafter"/>
</dbReference>
<evidence type="ECO:0000259" key="13">
    <source>
        <dbReference type="PROSITE" id="PS50862"/>
    </source>
</evidence>
<evidence type="ECO:0000256" key="6">
    <source>
        <dbReference type="ARBA" id="ARBA00022840"/>
    </source>
</evidence>
<evidence type="ECO:0000256" key="2">
    <source>
        <dbReference type="ARBA" id="ARBA00022555"/>
    </source>
</evidence>
<dbReference type="SUPFAM" id="SSF55681">
    <property type="entry name" value="Class II aaRS and biotin synthetases"/>
    <property type="match status" value="1"/>
</dbReference>
<dbReference type="SUPFAM" id="SSF50249">
    <property type="entry name" value="Nucleic acid-binding proteins"/>
    <property type="match status" value="2"/>
</dbReference>
<evidence type="ECO:0000256" key="1">
    <source>
        <dbReference type="ARBA" id="ARBA00013166"/>
    </source>
</evidence>
<keyword evidence="3 15" id="KW-0436">Ligase</keyword>
<dbReference type="Gene3D" id="2.40.50.140">
    <property type="entry name" value="Nucleic acid-binding proteins"/>
    <property type="match status" value="2"/>
</dbReference>
<evidence type="ECO:0000313" key="16">
    <source>
        <dbReference type="Proteomes" id="UP000698335"/>
    </source>
</evidence>
<keyword evidence="7 10" id="KW-0694">RNA-binding</keyword>
<comment type="caution">
    <text evidence="15">The sequence shown here is derived from an EMBL/GenBank/DDBJ whole genome shotgun (WGS) entry which is preliminary data.</text>
</comment>
<evidence type="ECO:0000256" key="7">
    <source>
        <dbReference type="ARBA" id="ARBA00022884"/>
    </source>
</evidence>
<gene>
    <name evidence="15" type="primary">lysS</name>
    <name evidence="15" type="ORF">HXK26_00515</name>
</gene>
<feature type="domain" description="TRNA-binding" evidence="14">
    <location>
        <begin position="543"/>
        <end position="648"/>
    </location>
</feature>
<dbReference type="InterPro" id="IPR012340">
    <property type="entry name" value="NA-bd_OB-fold"/>
</dbReference>
<dbReference type="InterPro" id="IPR002547">
    <property type="entry name" value="tRNA-bd_dom"/>
</dbReference>
<dbReference type="GO" id="GO:0000049">
    <property type="term" value="F:tRNA binding"/>
    <property type="evidence" value="ECO:0007669"/>
    <property type="project" value="UniProtKB-UniRule"/>
</dbReference>
<evidence type="ECO:0000256" key="4">
    <source>
        <dbReference type="ARBA" id="ARBA00022723"/>
    </source>
</evidence>
<evidence type="ECO:0000259" key="14">
    <source>
        <dbReference type="PROSITE" id="PS50886"/>
    </source>
</evidence>
<dbReference type="PROSITE" id="PS50886">
    <property type="entry name" value="TRBD"/>
    <property type="match status" value="1"/>
</dbReference>
<feature type="domain" description="Aminoacyl-transfer RNA synthetases class-II family profile" evidence="13">
    <location>
        <begin position="154"/>
        <end position="476"/>
    </location>
</feature>
<sequence>LLDSGINPYPIQSEVTAHVSELEDRYANLENGESTEDEYSVAGRVRAIRNQGKIAFVVIEDYTGQLQLFCRINNLDEASWDLLGMLDLGDIIGASGAVIRTRRGQLSIAPTRLVLLSKSLRPLPEKFHGLTDREVRYRQRYVDLIMNPEVRDVFRKRSQIISIIRQHMEEDGYMEVETPVLQEILGGANAKPFITHYNALNTENYLRIATELPLKRLIVGGLERVFEIGRQFRNEGMDLTHNPEFTSMEAYAAYSDLVGMRKLSQELFQDIARHACGCEAGHEVITFQGTEIDLSGEWRVASLSEIASEVTGENLSIDTPVEKLREVLDRFDIEWNVEWGAGKLLFEIYDELGEKSIINPTFVCDYPAEVSPLTKRKDDDPRLTDRFELVIKGAEYANAYSELNDPVDQEERFAAQMEAKRQGDDEAMEYDYDFIRALEYGMPPAGGIGYGIDRMIMLFCDQPSIRDVLLFPQMRPSKTSNKEAYEDAGAKEEGASEAASEATSEVAAETAFEASGFFASNEKIDFSGVKIEPLFTDFVDFDTFSKSDFRAVKVKECSAVPKSKKLLKFVLDDGTDTDRVILSGIHAYYEPDELVGKTLIAITNLPPRAMMGIDSCGMLLSAVNERNGEEELHLLMVDNRIPAGAKLY</sequence>
<dbReference type="InterPro" id="IPR002313">
    <property type="entry name" value="Lys-tRNA-ligase_II"/>
</dbReference>
<dbReference type="PANTHER" id="PTHR42918:SF15">
    <property type="entry name" value="LYSINE--TRNA LIGASE, CHLOROPLASTIC_MITOCHONDRIAL"/>
    <property type="match status" value="1"/>
</dbReference>
<dbReference type="Pfam" id="PF01336">
    <property type="entry name" value="tRNA_anti-codon"/>
    <property type="match status" value="1"/>
</dbReference>
<comment type="cofactor">
    <cofactor evidence="11">
        <name>Mg(2+)</name>
        <dbReference type="ChEBI" id="CHEBI:18420"/>
    </cofactor>
    <text evidence="11">Binds 3 Mg(2+) ions per subunit.</text>
</comment>
<dbReference type="Pfam" id="PF00152">
    <property type="entry name" value="tRNA-synt_2"/>
    <property type="match status" value="1"/>
</dbReference>
<dbReference type="CDD" id="cd00775">
    <property type="entry name" value="LysRS_core"/>
    <property type="match status" value="1"/>
</dbReference>
<dbReference type="CDD" id="cd04322">
    <property type="entry name" value="LysRS_N"/>
    <property type="match status" value="1"/>
</dbReference>
<dbReference type="AlphaFoldDB" id="A0A930VW52"/>
<keyword evidence="6" id="KW-0067">ATP-binding</keyword>
<keyword evidence="8" id="KW-0030">Aminoacyl-tRNA synthetase</keyword>
<dbReference type="InterPro" id="IPR045864">
    <property type="entry name" value="aa-tRNA-synth_II/BPL/LPL"/>
</dbReference>
<keyword evidence="5" id="KW-0547">Nucleotide-binding</keyword>
<evidence type="ECO:0000256" key="5">
    <source>
        <dbReference type="ARBA" id="ARBA00022741"/>
    </source>
</evidence>
<evidence type="ECO:0000256" key="11">
    <source>
        <dbReference type="RuleBase" id="RU000336"/>
    </source>
</evidence>
<name>A0A930VW52_9ACTN</name>
<evidence type="ECO:0000313" key="15">
    <source>
        <dbReference type="EMBL" id="MBF4807175.1"/>
    </source>
</evidence>
<dbReference type="Proteomes" id="UP000698335">
    <property type="component" value="Unassembled WGS sequence"/>
</dbReference>
<dbReference type="GO" id="GO:0006430">
    <property type="term" value="P:lysyl-tRNA aminoacylation"/>
    <property type="evidence" value="ECO:0007669"/>
    <property type="project" value="InterPro"/>
</dbReference>
<evidence type="ECO:0000256" key="12">
    <source>
        <dbReference type="SAM" id="MobiDB-lite"/>
    </source>
</evidence>
<dbReference type="InterPro" id="IPR044136">
    <property type="entry name" value="Lys-tRNA-ligase_II_N"/>
</dbReference>
<accession>A0A930VW52</accession>
<dbReference type="PROSITE" id="PS50862">
    <property type="entry name" value="AA_TRNA_LIGASE_II"/>
    <property type="match status" value="1"/>
</dbReference>
<dbReference type="InterPro" id="IPR018149">
    <property type="entry name" value="Lys-tRNA-synth_II_C"/>
</dbReference>
<organism evidence="15 16">
    <name type="scientific">Lancefieldella rimae</name>
    <dbReference type="NCBI Taxonomy" id="1383"/>
    <lineage>
        <taxon>Bacteria</taxon>
        <taxon>Bacillati</taxon>
        <taxon>Actinomycetota</taxon>
        <taxon>Coriobacteriia</taxon>
        <taxon>Coriobacteriales</taxon>
        <taxon>Atopobiaceae</taxon>
        <taxon>Lancefieldella</taxon>
    </lineage>
</organism>
<feature type="region of interest" description="Disordered" evidence="12">
    <location>
        <begin position="480"/>
        <end position="503"/>
    </location>
</feature>
<protein>
    <recommendedName>
        <fullName evidence="1 11">Lysine--tRNA ligase</fullName>
        <ecNumber evidence="1 11">6.1.1.6</ecNumber>
    </recommendedName>
</protein>
<keyword evidence="4 11" id="KW-0479">Metal-binding</keyword>
<dbReference type="EMBL" id="JABZGW010000007">
    <property type="protein sequence ID" value="MBF4807175.1"/>
    <property type="molecule type" value="Genomic_DNA"/>
</dbReference>
<dbReference type="InterPro" id="IPR006195">
    <property type="entry name" value="aa-tRNA-synth_II"/>
</dbReference>
<keyword evidence="11" id="KW-0460">Magnesium</keyword>
<feature type="non-terminal residue" evidence="15">
    <location>
        <position position="1"/>
    </location>
</feature>
<dbReference type="GO" id="GO:0005524">
    <property type="term" value="F:ATP binding"/>
    <property type="evidence" value="ECO:0007669"/>
    <property type="project" value="UniProtKB-KW"/>
</dbReference>
<dbReference type="GO" id="GO:0046872">
    <property type="term" value="F:metal ion binding"/>
    <property type="evidence" value="ECO:0007669"/>
    <property type="project" value="UniProtKB-KW"/>
</dbReference>
<dbReference type="EC" id="6.1.1.6" evidence="1 11"/>
<proteinExistence type="inferred from homology"/>
<reference evidence="15" key="1">
    <citation type="submission" date="2020-04" db="EMBL/GenBank/DDBJ databases">
        <title>Deep metagenomics examines the oral microbiome during advanced dental caries in children, revealing novel taxa and co-occurrences with host molecules.</title>
        <authorList>
            <person name="Baker J.L."/>
            <person name="Morton J.T."/>
            <person name="Dinis M."/>
            <person name="Alvarez R."/>
            <person name="Tran N.C."/>
            <person name="Knight R."/>
            <person name="Edlund A."/>
        </authorList>
    </citation>
    <scope>NUCLEOTIDE SEQUENCE</scope>
    <source>
        <strain evidence="15">JCVI_38_bin.5</strain>
    </source>
</reference>
<evidence type="ECO:0000256" key="10">
    <source>
        <dbReference type="PROSITE-ProRule" id="PRU00209"/>
    </source>
</evidence>
<dbReference type="Gene3D" id="3.30.930.10">
    <property type="entry name" value="Bira Bifunctional Protein, Domain 2"/>
    <property type="match status" value="1"/>
</dbReference>
<comment type="catalytic activity">
    <reaction evidence="9 11">
        <text>tRNA(Lys) + L-lysine + ATP = L-lysyl-tRNA(Lys) + AMP + diphosphate</text>
        <dbReference type="Rhea" id="RHEA:20792"/>
        <dbReference type="Rhea" id="RHEA-COMP:9696"/>
        <dbReference type="Rhea" id="RHEA-COMP:9697"/>
        <dbReference type="ChEBI" id="CHEBI:30616"/>
        <dbReference type="ChEBI" id="CHEBI:32551"/>
        <dbReference type="ChEBI" id="CHEBI:33019"/>
        <dbReference type="ChEBI" id="CHEBI:78442"/>
        <dbReference type="ChEBI" id="CHEBI:78529"/>
        <dbReference type="ChEBI" id="CHEBI:456215"/>
        <dbReference type="EC" id="6.1.1.6"/>
    </reaction>
</comment>
<dbReference type="NCBIfam" id="NF001756">
    <property type="entry name" value="PRK00484.1"/>
    <property type="match status" value="1"/>
</dbReference>
<dbReference type="InterPro" id="IPR004364">
    <property type="entry name" value="Aa-tRNA-synt_II"/>
</dbReference>
<evidence type="ECO:0000256" key="3">
    <source>
        <dbReference type="ARBA" id="ARBA00022598"/>
    </source>
</evidence>
<dbReference type="InterPro" id="IPR004365">
    <property type="entry name" value="NA-bd_OB_tRNA"/>
</dbReference>
<feature type="compositionally biased region" description="Basic and acidic residues" evidence="12">
    <location>
        <begin position="480"/>
        <end position="494"/>
    </location>
</feature>
<evidence type="ECO:0000256" key="8">
    <source>
        <dbReference type="ARBA" id="ARBA00023146"/>
    </source>
</evidence>
<evidence type="ECO:0000256" key="9">
    <source>
        <dbReference type="ARBA" id="ARBA00048573"/>
    </source>
</evidence>
<dbReference type="PANTHER" id="PTHR42918">
    <property type="entry name" value="LYSYL-TRNA SYNTHETASE"/>
    <property type="match status" value="1"/>
</dbReference>
<dbReference type="GO" id="GO:0004824">
    <property type="term" value="F:lysine-tRNA ligase activity"/>
    <property type="evidence" value="ECO:0007669"/>
    <property type="project" value="UniProtKB-EC"/>
</dbReference>